<dbReference type="InterPro" id="IPR015943">
    <property type="entry name" value="WD40/YVTN_repeat-like_dom_sf"/>
</dbReference>
<feature type="compositionally biased region" description="Acidic residues" evidence="2">
    <location>
        <begin position="204"/>
        <end position="213"/>
    </location>
</feature>
<evidence type="ECO:0000256" key="1">
    <source>
        <dbReference type="PROSITE-ProRule" id="PRU00221"/>
    </source>
</evidence>
<evidence type="ECO:0000256" key="2">
    <source>
        <dbReference type="SAM" id="MobiDB-lite"/>
    </source>
</evidence>
<feature type="repeat" description="WD" evidence="1">
    <location>
        <begin position="657"/>
        <end position="689"/>
    </location>
</feature>
<dbReference type="Proteomes" id="UP000288429">
    <property type="component" value="Unassembled WGS sequence"/>
</dbReference>
<name>A0A428TG71_9HYPO</name>
<dbReference type="PANTHER" id="PTHR43991:SF12">
    <property type="entry name" value="WD REPEAT PROTEIN (AFU_ORTHOLOGUE AFUA_8G05640)"/>
    <property type="match status" value="1"/>
</dbReference>
<keyword evidence="4" id="KW-1185">Reference proteome</keyword>
<sequence>MRRAALNKSKAKLKDRPRDDLSPATATATTVAVAASSVTAVEALPRDEGFQAHNHELLNPSVPVPNQAPAPPAPVSASVSVTAHDAVPDPDQLSQLDHDRQLLVQPIADSSHAAVSSSTLDAPMTDAFPAELDAVSATAAATAATNTTSSAIATSAPLTNFTLSTAVHLPHHHGDDDDDDDDDDEAATIISNAYANTSPSVDSDHDDDIDLDLDASHQPPILSDLYIPTNIPNLDPDYVHHHHAEDDDLDMSDSDGGASLDDDGNYVPQLQVDHDQGHSTQPQEDDDAQAPSSGPVNYLLQTYFHVPSLAGAGIAMDGAPPLGPWAPPPNIPFPPLQPPTLVEPLDPAPISNPNPTMLGSENYGLIDFLWYWARQARLTHSYSLRAYAPCPEDIRRQGNIHINEVRYDDLLGDECDFQGMNWESMRTTRERARRRRFETYKNYVNKEGSDQLNPHMPDVHIPATDSWFRFRKFLLRRDVYLAHFQLRSVLACPSRSQVYYPGTRGVHYMNPVSGKTELFLNNSDVTGLGAVISTLDAKHGVLLAGTFNGEYYLKNLYTENKKDYSDGQITPNLGGITNHIQIHKPRRSSSPIAAISNNDDGFRVMDLATEKFLLQTRYRFSLNCTSISPDGRLRAMVGDDFKVIISDADTGQIQQELAGHRDFGFSCDWSDDGWTVATGFQDKGVKIWDARRWCDSRGISTPVCTIRSEMAGVRNLRFSPVGSGPRVLVAAEEADFVNIINAETFKTKQTLDIFGEMGGIAFTNEGQDLNVLVSDRNRGGLLQLERCGVGPEPYFRNSWKRVTNPRTDEWEHKLDDDAHKHEPYRRRPISTDAVAIF</sequence>
<dbReference type="InterPro" id="IPR036322">
    <property type="entry name" value="WD40_repeat_dom_sf"/>
</dbReference>
<gene>
    <name evidence="3" type="ORF">CDV31_011562</name>
</gene>
<comment type="caution">
    <text evidence="3">The sequence shown here is derived from an EMBL/GenBank/DDBJ whole genome shotgun (WGS) entry which is preliminary data.</text>
</comment>
<organism evidence="3 4">
    <name type="scientific">Fusarium ambrosium</name>
    <dbReference type="NCBI Taxonomy" id="131363"/>
    <lineage>
        <taxon>Eukaryota</taxon>
        <taxon>Fungi</taxon>
        <taxon>Dikarya</taxon>
        <taxon>Ascomycota</taxon>
        <taxon>Pezizomycotina</taxon>
        <taxon>Sordariomycetes</taxon>
        <taxon>Hypocreomycetidae</taxon>
        <taxon>Hypocreales</taxon>
        <taxon>Nectriaceae</taxon>
        <taxon>Fusarium</taxon>
        <taxon>Fusarium solani species complex</taxon>
    </lineage>
</organism>
<feature type="region of interest" description="Disordered" evidence="2">
    <location>
        <begin position="192"/>
        <end position="215"/>
    </location>
</feature>
<evidence type="ECO:0000313" key="4">
    <source>
        <dbReference type="Proteomes" id="UP000288429"/>
    </source>
</evidence>
<feature type="compositionally biased region" description="Polar residues" evidence="2">
    <location>
        <begin position="192"/>
        <end position="201"/>
    </location>
</feature>
<protein>
    <submittedName>
        <fullName evidence="3">Uncharacterized protein</fullName>
    </submittedName>
</protein>
<feature type="compositionally biased region" description="Basic and acidic residues" evidence="2">
    <location>
        <begin position="12"/>
        <end position="21"/>
    </location>
</feature>
<dbReference type="PROSITE" id="PS50082">
    <property type="entry name" value="WD_REPEATS_2"/>
    <property type="match status" value="1"/>
</dbReference>
<feature type="region of interest" description="Disordered" evidence="2">
    <location>
        <begin position="45"/>
        <end position="81"/>
    </location>
</feature>
<proteinExistence type="predicted"/>
<dbReference type="AlphaFoldDB" id="A0A428TG71"/>
<feature type="region of interest" description="Disordered" evidence="2">
    <location>
        <begin position="1"/>
        <end position="25"/>
    </location>
</feature>
<dbReference type="InterPro" id="IPR001680">
    <property type="entry name" value="WD40_rpt"/>
</dbReference>
<accession>A0A428TG71</accession>
<dbReference type="PROSITE" id="PS50294">
    <property type="entry name" value="WD_REPEATS_REGION"/>
    <property type="match status" value="1"/>
</dbReference>
<feature type="compositionally biased region" description="Basic and acidic residues" evidence="2">
    <location>
        <begin position="45"/>
        <end position="56"/>
    </location>
</feature>
<feature type="region of interest" description="Disordered" evidence="2">
    <location>
        <begin position="237"/>
        <end position="294"/>
    </location>
</feature>
<evidence type="ECO:0000313" key="3">
    <source>
        <dbReference type="EMBL" id="RSM01027.1"/>
    </source>
</evidence>
<dbReference type="SUPFAM" id="SSF50978">
    <property type="entry name" value="WD40 repeat-like"/>
    <property type="match status" value="1"/>
</dbReference>
<reference evidence="3 4" key="1">
    <citation type="submission" date="2017-06" db="EMBL/GenBank/DDBJ databases">
        <title>Cmopartive genomic analysis of Ambrosia Fusariam Clade fungi.</title>
        <authorList>
            <person name="Stajich J.E."/>
            <person name="Carrillo J."/>
            <person name="Kijimoto T."/>
            <person name="Eskalen A."/>
            <person name="O'Donnell K."/>
            <person name="Kasson M."/>
        </authorList>
    </citation>
    <scope>NUCLEOTIDE SEQUENCE [LARGE SCALE GENOMIC DNA]</scope>
    <source>
        <strain evidence="3 4">NRRL 20438</strain>
    </source>
</reference>
<dbReference type="SMART" id="SM00320">
    <property type="entry name" value="WD40"/>
    <property type="match status" value="2"/>
</dbReference>
<feature type="compositionally biased region" description="Pro residues" evidence="2">
    <location>
        <begin position="62"/>
        <end position="74"/>
    </location>
</feature>
<feature type="compositionally biased region" description="Basic residues" evidence="2">
    <location>
        <begin position="1"/>
        <end position="11"/>
    </location>
</feature>
<dbReference type="Gene3D" id="2.130.10.10">
    <property type="entry name" value="YVTN repeat-like/Quinoprotein amine dehydrogenase"/>
    <property type="match status" value="1"/>
</dbReference>
<keyword evidence="1" id="KW-0853">WD repeat</keyword>
<dbReference type="EMBL" id="NIZV01000198">
    <property type="protein sequence ID" value="RSM01027.1"/>
    <property type="molecule type" value="Genomic_DNA"/>
</dbReference>
<dbReference type="PANTHER" id="PTHR43991">
    <property type="entry name" value="WD REPEAT PROTEIN (AFU_ORTHOLOGUE AFUA_8G05640)-RELATED"/>
    <property type="match status" value="1"/>
</dbReference>